<keyword evidence="3" id="KW-1185">Reference proteome</keyword>
<accession>A0A518FJN3</accession>
<dbReference type="Proteomes" id="UP000315647">
    <property type="component" value="Chromosome"/>
</dbReference>
<sequence length="88" mass="10183">MKPLYATTKARVYGTPNAWRFADQARDGELFQDCKVRLEIQGDDEGHCFFLIVSPEGFFTSDRWHETLQAAQERARMLLGVTRADWSE</sequence>
<dbReference type="EMBL" id="CP037421">
    <property type="protein sequence ID" value="QDT27003.1"/>
    <property type="molecule type" value="Genomic_DNA"/>
</dbReference>
<dbReference type="OrthoDB" id="9913509at2"/>
<reference evidence="2 4" key="1">
    <citation type="submission" date="2019-02" db="EMBL/GenBank/DDBJ databases">
        <title>Deep-cultivation of Planctomycetes and their phenomic and genomic characterization uncovers novel biology.</title>
        <authorList>
            <person name="Wiegand S."/>
            <person name="Jogler M."/>
            <person name="Boedeker C."/>
            <person name="Pinto D."/>
            <person name="Vollmers J."/>
            <person name="Rivas-Marin E."/>
            <person name="Kohn T."/>
            <person name="Peeters S.H."/>
            <person name="Heuer A."/>
            <person name="Rast P."/>
            <person name="Oberbeckmann S."/>
            <person name="Bunk B."/>
            <person name="Jeske O."/>
            <person name="Meyerdierks A."/>
            <person name="Storesund J.E."/>
            <person name="Kallscheuer N."/>
            <person name="Luecker S."/>
            <person name="Lage O.M."/>
            <person name="Pohl T."/>
            <person name="Merkel B.J."/>
            <person name="Hornburger P."/>
            <person name="Mueller R.-W."/>
            <person name="Bruemmer F."/>
            <person name="Labrenz M."/>
            <person name="Spormann A.M."/>
            <person name="Op den Camp H."/>
            <person name="Overmann J."/>
            <person name="Amann R."/>
            <person name="Jetten M.S.M."/>
            <person name="Mascher T."/>
            <person name="Medema M.H."/>
            <person name="Devos D.P."/>
            <person name="Kaster A.-K."/>
            <person name="Ovreas L."/>
            <person name="Rohde M."/>
            <person name="Galperin M.Y."/>
            <person name="Jogler C."/>
        </authorList>
    </citation>
    <scope>NUCLEOTIDE SEQUENCE [LARGE SCALE GENOMIC DNA]</scope>
    <source>
        <strain evidence="1 3">Enr10</strain>
        <strain evidence="2 4">Pan153</strain>
    </source>
</reference>
<evidence type="ECO:0000313" key="4">
    <source>
        <dbReference type="Proteomes" id="UP000320839"/>
    </source>
</evidence>
<proteinExistence type="predicted"/>
<protein>
    <submittedName>
        <fullName evidence="2">Uncharacterized protein</fullName>
    </submittedName>
</protein>
<name>A0A518FJN3_9PLAN</name>
<gene>
    <name evidence="1" type="ORF">Enr10x_23170</name>
    <name evidence="2" type="ORF">Pan153_11930</name>
</gene>
<dbReference type="Proteomes" id="UP000320839">
    <property type="component" value="Chromosome"/>
</dbReference>
<evidence type="ECO:0000313" key="1">
    <source>
        <dbReference type="EMBL" id="QDT27003.1"/>
    </source>
</evidence>
<evidence type="ECO:0000313" key="3">
    <source>
        <dbReference type="Proteomes" id="UP000315647"/>
    </source>
</evidence>
<accession>A0A517Q5W7</accession>
<dbReference type="EMBL" id="CP036317">
    <property type="protein sequence ID" value="QDV16562.1"/>
    <property type="molecule type" value="Genomic_DNA"/>
</dbReference>
<dbReference type="RefSeq" id="WP_145449088.1">
    <property type="nucleotide sequence ID" value="NZ_CP036317.1"/>
</dbReference>
<evidence type="ECO:0000313" key="2">
    <source>
        <dbReference type="EMBL" id="QDV16562.1"/>
    </source>
</evidence>
<dbReference type="AlphaFoldDB" id="A0A518FJN3"/>
<organism evidence="2 4">
    <name type="scientific">Gimesia panareensis</name>
    <dbReference type="NCBI Taxonomy" id="2527978"/>
    <lineage>
        <taxon>Bacteria</taxon>
        <taxon>Pseudomonadati</taxon>
        <taxon>Planctomycetota</taxon>
        <taxon>Planctomycetia</taxon>
        <taxon>Planctomycetales</taxon>
        <taxon>Planctomycetaceae</taxon>
        <taxon>Gimesia</taxon>
    </lineage>
</organism>